<sequence length="153" mass="17017">MTDQISICQTWKPEGCEPVLSGGDRAVCVLLTEVRVWSGTNDKFKTVCGLGTFVRIRGVWFPHVFDRRASPSHRAASVSPIRTRQASPARPSLIRIRFLRFRAVCSPPTQTIPQSHPMRVAFSSLQALSHLSYFQSPRAPGSHSCYLITADCC</sequence>
<dbReference type="AlphaFoldDB" id="A0A4P6XTR6"/>
<name>A0A4P6XTR6_9ASCO</name>
<reference evidence="2" key="1">
    <citation type="submission" date="2019-03" db="EMBL/GenBank/DDBJ databases">
        <title>Snf2 controls pulcherriminic acid biosynthesis and connects pigmentation and antifungal activity of the yeast Metschnikowia pulcherrima.</title>
        <authorList>
            <person name="Gore-Lloyd D."/>
            <person name="Sumann I."/>
            <person name="Brachmann A.O."/>
            <person name="Schneeberger K."/>
            <person name="Ortiz-Merino R.A."/>
            <person name="Moreno-Beltran M."/>
            <person name="Schlaefli M."/>
            <person name="Kirner P."/>
            <person name="Santos Kron A."/>
            <person name="Wolfe K.H."/>
            <person name="Piel J."/>
            <person name="Ahrens C.H."/>
            <person name="Henk D."/>
            <person name="Freimoser F.M."/>
        </authorList>
    </citation>
    <scope>NUCLEOTIDE SEQUENCE [LARGE SCALE GENOMIC DNA]</scope>
    <source>
        <strain evidence="2">APC 1.2</strain>
    </source>
</reference>
<evidence type="ECO:0000313" key="2">
    <source>
        <dbReference type="Proteomes" id="UP000292447"/>
    </source>
</evidence>
<evidence type="ECO:0000313" key="1">
    <source>
        <dbReference type="EMBL" id="QBM90950.1"/>
    </source>
</evidence>
<keyword evidence="2" id="KW-1185">Reference proteome</keyword>
<protein>
    <submittedName>
        <fullName evidence="1">Uncharacterized protein</fullName>
    </submittedName>
</protein>
<accession>A0A4P6XTR6</accession>
<dbReference type="EMBL" id="CP034461">
    <property type="protein sequence ID" value="QBM90950.1"/>
    <property type="molecule type" value="Genomic_DNA"/>
</dbReference>
<dbReference type="Proteomes" id="UP000292447">
    <property type="component" value="Chromosome VI"/>
</dbReference>
<proteinExistence type="predicted"/>
<gene>
    <name evidence="1" type="ORF">METSCH_F05390</name>
</gene>
<organism evidence="1 2">
    <name type="scientific">Metschnikowia aff. pulcherrima</name>
    <dbReference type="NCBI Taxonomy" id="2163413"/>
    <lineage>
        <taxon>Eukaryota</taxon>
        <taxon>Fungi</taxon>
        <taxon>Dikarya</taxon>
        <taxon>Ascomycota</taxon>
        <taxon>Saccharomycotina</taxon>
        <taxon>Pichiomycetes</taxon>
        <taxon>Metschnikowiaceae</taxon>
        <taxon>Metschnikowia</taxon>
    </lineage>
</organism>